<keyword evidence="1" id="KW-0175">Coiled coil</keyword>
<accession>A0ABD1PEP7</accession>
<dbReference type="EMBL" id="JBFOLK010000014">
    <property type="protein sequence ID" value="KAL2462295.1"/>
    <property type="molecule type" value="Genomic_DNA"/>
</dbReference>
<name>A0ABD1PEP7_9LAMI</name>
<reference evidence="3" key="2">
    <citation type="submission" date="2024-07" db="EMBL/GenBank/DDBJ databases">
        <title>Two chromosome-level genome assemblies of Korean endemic species Abeliophyllum distichum and Forsythia ovata (Oleaceae).</title>
        <authorList>
            <person name="Mun J.H."/>
        </authorList>
    </citation>
    <scope>NUCLEOTIDE SEQUENCE</scope>
    <source>
        <strain evidence="3">KNKB198505000391</strain>
        <tissue evidence="3">Leaf</tissue>
    </source>
</reference>
<dbReference type="AlphaFoldDB" id="A0ABD1PEP7"/>
<evidence type="ECO:0000313" key="2">
    <source>
        <dbReference type="EMBL" id="KAL2462295.1"/>
    </source>
</evidence>
<gene>
    <name evidence="2" type="ORF">Adt_45715</name>
    <name evidence="3" type="ORF">Adt_45778</name>
</gene>
<comment type="caution">
    <text evidence="3">The sequence shown here is derived from an EMBL/GenBank/DDBJ whole genome shotgun (WGS) entry which is preliminary data.</text>
</comment>
<dbReference type="EMBL" id="JBFOLK010000014">
    <property type="protein sequence ID" value="KAL2462358.1"/>
    <property type="molecule type" value="Genomic_DNA"/>
</dbReference>
<evidence type="ECO:0000313" key="3">
    <source>
        <dbReference type="EMBL" id="KAL2462358.1"/>
    </source>
</evidence>
<reference evidence="4" key="1">
    <citation type="submission" date="2024-07" db="EMBL/GenBank/DDBJ databases">
        <title>Two chromosome-level genome assemblies of Korean endemic species Abeliophyllum distichum and Forsythia ovata (Oleaceae).</title>
        <authorList>
            <person name="Jang H."/>
        </authorList>
    </citation>
    <scope>NUCLEOTIDE SEQUENCE [LARGE SCALE GENOMIC DNA]</scope>
</reference>
<sequence length="108" mass="12924">MRLCPEVVEELERKNEELAMKESEIQALAHEVEEDKRKKSKLDTLLEKEPSIPPSCPREENVFFLTMEELIETVVRNHLYWDVQFLKDELDEFKKNSKFNTHSSREED</sequence>
<protein>
    <submittedName>
        <fullName evidence="3">Uncharacterized protein</fullName>
    </submittedName>
</protein>
<evidence type="ECO:0000313" key="4">
    <source>
        <dbReference type="Proteomes" id="UP001604336"/>
    </source>
</evidence>
<evidence type="ECO:0000256" key="1">
    <source>
        <dbReference type="SAM" id="Coils"/>
    </source>
</evidence>
<feature type="coiled-coil region" evidence="1">
    <location>
        <begin position="8"/>
        <end position="38"/>
    </location>
</feature>
<organism evidence="3 4">
    <name type="scientific">Abeliophyllum distichum</name>
    <dbReference type="NCBI Taxonomy" id="126358"/>
    <lineage>
        <taxon>Eukaryota</taxon>
        <taxon>Viridiplantae</taxon>
        <taxon>Streptophyta</taxon>
        <taxon>Embryophyta</taxon>
        <taxon>Tracheophyta</taxon>
        <taxon>Spermatophyta</taxon>
        <taxon>Magnoliopsida</taxon>
        <taxon>eudicotyledons</taxon>
        <taxon>Gunneridae</taxon>
        <taxon>Pentapetalae</taxon>
        <taxon>asterids</taxon>
        <taxon>lamiids</taxon>
        <taxon>Lamiales</taxon>
        <taxon>Oleaceae</taxon>
        <taxon>Forsythieae</taxon>
        <taxon>Abeliophyllum</taxon>
    </lineage>
</organism>
<proteinExistence type="predicted"/>
<dbReference type="Proteomes" id="UP001604336">
    <property type="component" value="Unassembled WGS sequence"/>
</dbReference>
<keyword evidence="4" id="KW-1185">Reference proteome</keyword>